<evidence type="ECO:0000313" key="3">
    <source>
        <dbReference type="EMBL" id="MFD1949400.1"/>
    </source>
</evidence>
<dbReference type="Proteomes" id="UP001597400">
    <property type="component" value="Unassembled WGS sequence"/>
</dbReference>
<keyword evidence="2" id="KW-1133">Transmembrane helix</keyword>
<evidence type="ECO:0008006" key="5">
    <source>
        <dbReference type="Google" id="ProtNLM"/>
    </source>
</evidence>
<dbReference type="RefSeq" id="WP_380926891.1">
    <property type="nucleotide sequence ID" value="NZ_JBHUGS010000001.1"/>
</dbReference>
<feature type="transmembrane region" description="Helical" evidence="2">
    <location>
        <begin position="88"/>
        <end position="108"/>
    </location>
</feature>
<evidence type="ECO:0000256" key="1">
    <source>
        <dbReference type="SAM" id="MobiDB-lite"/>
    </source>
</evidence>
<gene>
    <name evidence="3" type="ORF">ACFSGX_01300</name>
</gene>
<accession>A0ABW4TRV0</accession>
<feature type="transmembrane region" description="Helical" evidence="2">
    <location>
        <begin position="55"/>
        <end position="76"/>
    </location>
</feature>
<dbReference type="EMBL" id="JBHUGS010000001">
    <property type="protein sequence ID" value="MFD1949400.1"/>
    <property type="molecule type" value="Genomic_DNA"/>
</dbReference>
<comment type="caution">
    <text evidence="3">The sequence shown here is derived from an EMBL/GenBank/DDBJ whole genome shotgun (WGS) entry which is preliminary data.</text>
</comment>
<name>A0ABW4TRV0_9SPHN</name>
<keyword evidence="4" id="KW-1185">Reference proteome</keyword>
<organism evidence="3 4">
    <name type="scientific">Sphingomonas arantia</name>
    <dbReference type="NCBI Taxonomy" id="1460676"/>
    <lineage>
        <taxon>Bacteria</taxon>
        <taxon>Pseudomonadati</taxon>
        <taxon>Pseudomonadota</taxon>
        <taxon>Alphaproteobacteria</taxon>
        <taxon>Sphingomonadales</taxon>
        <taxon>Sphingomonadaceae</taxon>
        <taxon>Sphingomonas</taxon>
    </lineage>
</organism>
<keyword evidence="2" id="KW-0472">Membrane</keyword>
<keyword evidence="2" id="KW-0812">Transmembrane</keyword>
<sequence length="204" mass="22265">MATEHPIPQDPQILSGDDRSLPALPMKQARRMDHSPERTLYVAQPGLRALPSGTLVIIGFASPQLLSVVFLFWAIWWPAPATASALRFALASTFLLGGLSLLVFWLLLRHNLALAAGIIRAPFTRVTVTTRRVLWTVPWSRHPVMEIGARRIAGGILGPTDKRGTGSAAMILRENDPSADFDGNIHFDRMPDAAGFVAALDGFH</sequence>
<protein>
    <recommendedName>
        <fullName evidence="5">PH domain-containing protein</fullName>
    </recommendedName>
</protein>
<evidence type="ECO:0000256" key="2">
    <source>
        <dbReference type="SAM" id="Phobius"/>
    </source>
</evidence>
<evidence type="ECO:0000313" key="4">
    <source>
        <dbReference type="Proteomes" id="UP001597400"/>
    </source>
</evidence>
<reference evidence="4" key="1">
    <citation type="journal article" date="2019" name="Int. J. Syst. Evol. Microbiol.">
        <title>The Global Catalogue of Microorganisms (GCM) 10K type strain sequencing project: providing services to taxonomists for standard genome sequencing and annotation.</title>
        <authorList>
            <consortium name="The Broad Institute Genomics Platform"/>
            <consortium name="The Broad Institute Genome Sequencing Center for Infectious Disease"/>
            <person name="Wu L."/>
            <person name="Ma J."/>
        </authorList>
    </citation>
    <scope>NUCLEOTIDE SEQUENCE [LARGE SCALE GENOMIC DNA]</scope>
    <source>
        <strain evidence="4">CGMCC 1.12702</strain>
    </source>
</reference>
<proteinExistence type="predicted"/>
<feature type="region of interest" description="Disordered" evidence="1">
    <location>
        <begin position="1"/>
        <end position="20"/>
    </location>
</feature>